<name>A0ABX7UET9_9SPHI</name>
<feature type="transmembrane region" description="Helical" evidence="1">
    <location>
        <begin position="110"/>
        <end position="131"/>
    </location>
</feature>
<evidence type="ECO:0000313" key="3">
    <source>
        <dbReference type="EMBL" id="QTE49967.1"/>
    </source>
</evidence>
<evidence type="ECO:0000259" key="2">
    <source>
        <dbReference type="Pfam" id="PF13559"/>
    </source>
</evidence>
<evidence type="ECO:0000313" key="4">
    <source>
        <dbReference type="Proteomes" id="UP000663940"/>
    </source>
</evidence>
<keyword evidence="1" id="KW-0812">Transmembrane</keyword>
<evidence type="ECO:0000256" key="1">
    <source>
        <dbReference type="SAM" id="Phobius"/>
    </source>
</evidence>
<sequence>MFKPSNILHQTNLAMGGHVVPAGKASPLHAPAFIKVDTVDVAVKHFNEAAMDKYKNDKDFNYHVIKEGLSWWDHFWSWVWHLWASFWNWVAELFQKLFGSANMGKSSANVIKYVILGAGAFAIIYCIIKLLGISFPHLFKKQAKSASVPYSEAVENIHEISFDEAIDDALSNKNYRLAVRLLYLRSLKQLSDLNLINWKIEKTNTAYINELTNAGQREQFTVVTRQFEYVWYGDFPIDGQSYQRINNIFQEFKQSLS</sequence>
<gene>
    <name evidence="3" type="ORF">J3L21_31315</name>
</gene>
<keyword evidence="1" id="KW-1133">Transmembrane helix</keyword>
<dbReference type="Proteomes" id="UP000663940">
    <property type="component" value="Chromosome"/>
</dbReference>
<dbReference type="EMBL" id="CP071880">
    <property type="protein sequence ID" value="QTE49967.1"/>
    <property type="molecule type" value="Genomic_DNA"/>
</dbReference>
<dbReference type="RefSeq" id="WP_167516310.1">
    <property type="nucleotide sequence ID" value="NZ_CP043451.1"/>
</dbReference>
<proteinExistence type="predicted"/>
<reference evidence="3 4" key="1">
    <citation type="submission" date="2021-03" db="EMBL/GenBank/DDBJ databases">
        <title>Mucilaginibacter strains isolated from gold and copper mining confer multi heavy-metal resistance.</title>
        <authorList>
            <person name="Li Y."/>
        </authorList>
    </citation>
    <scope>NUCLEOTIDE SEQUENCE [LARGE SCALE GENOMIC DNA]</scope>
    <source>
        <strain evidence="3 4">P2-4</strain>
    </source>
</reference>
<accession>A0ABX7UET9</accession>
<organism evidence="3 4">
    <name type="scientific">Mucilaginibacter rubeus</name>
    <dbReference type="NCBI Taxonomy" id="2027860"/>
    <lineage>
        <taxon>Bacteria</taxon>
        <taxon>Pseudomonadati</taxon>
        <taxon>Bacteroidota</taxon>
        <taxon>Sphingobacteriia</taxon>
        <taxon>Sphingobacteriales</taxon>
        <taxon>Sphingobacteriaceae</taxon>
        <taxon>Mucilaginibacter</taxon>
    </lineage>
</organism>
<dbReference type="Pfam" id="PF13559">
    <property type="entry name" value="DUF4129"/>
    <property type="match status" value="1"/>
</dbReference>
<dbReference type="InterPro" id="IPR025403">
    <property type="entry name" value="TgpA-like_C"/>
</dbReference>
<feature type="domain" description="Protein-glutamine gamma-glutamyltransferase-like C-terminal" evidence="2">
    <location>
        <begin position="182"/>
        <end position="245"/>
    </location>
</feature>
<keyword evidence="1" id="KW-0472">Membrane</keyword>
<keyword evidence="4" id="KW-1185">Reference proteome</keyword>
<protein>
    <submittedName>
        <fullName evidence="3">DUF4129 domain-containing protein</fullName>
    </submittedName>
</protein>